<dbReference type="SUPFAM" id="SSF53474">
    <property type="entry name" value="alpha/beta-Hydrolases"/>
    <property type="match status" value="1"/>
</dbReference>
<comment type="caution">
    <text evidence="2">The sequence shown here is derived from an EMBL/GenBank/DDBJ whole genome shotgun (WGS) entry which is preliminary data.</text>
</comment>
<dbReference type="GO" id="GO:0016787">
    <property type="term" value="F:hydrolase activity"/>
    <property type="evidence" value="ECO:0007669"/>
    <property type="project" value="UniProtKB-KW"/>
</dbReference>
<evidence type="ECO:0000259" key="1">
    <source>
        <dbReference type="Pfam" id="PF00561"/>
    </source>
</evidence>
<reference evidence="2 3" key="1">
    <citation type="submission" date="2019-07" db="EMBL/GenBank/DDBJ databases">
        <title>Hymenobacter sp. straun FUR1 Genome sequencing and assembly.</title>
        <authorList>
            <person name="Chhetri G."/>
        </authorList>
    </citation>
    <scope>NUCLEOTIDE SEQUENCE [LARGE SCALE GENOMIC DNA]</scope>
    <source>
        <strain evidence="2 3">Fur1</strain>
    </source>
</reference>
<dbReference type="Proteomes" id="UP000317624">
    <property type="component" value="Unassembled WGS sequence"/>
</dbReference>
<name>A0A558BSA0_9BACT</name>
<feature type="domain" description="AB hydrolase-1" evidence="1">
    <location>
        <begin position="16"/>
        <end position="99"/>
    </location>
</feature>
<dbReference type="Pfam" id="PF00561">
    <property type="entry name" value="Abhydrolase_1"/>
    <property type="match status" value="1"/>
</dbReference>
<dbReference type="EMBL" id="VMRJ01000004">
    <property type="protein sequence ID" value="TVT39372.1"/>
    <property type="molecule type" value="Genomic_DNA"/>
</dbReference>
<evidence type="ECO:0000313" key="3">
    <source>
        <dbReference type="Proteomes" id="UP000317624"/>
    </source>
</evidence>
<dbReference type="Gene3D" id="3.40.50.1820">
    <property type="entry name" value="alpha/beta hydrolase"/>
    <property type="match status" value="1"/>
</dbReference>
<dbReference type="AlphaFoldDB" id="A0A558BSA0"/>
<dbReference type="RefSeq" id="WP_144850168.1">
    <property type="nucleotide sequence ID" value="NZ_VMRJ01000004.1"/>
</dbReference>
<keyword evidence="3" id="KW-1185">Reference proteome</keyword>
<proteinExistence type="predicted"/>
<evidence type="ECO:0000313" key="2">
    <source>
        <dbReference type="EMBL" id="TVT39372.1"/>
    </source>
</evidence>
<sequence length="198" mass="21709">MPDQHTTMVVASNDWGNMSYSLYQARVLATAGYRVLLFDYRGFGHSAAFAINPNQLYYPEFATDLGTALAEARRQSPRQRVGIIGFSMGTILGAKVAATTRCDFLITDSYLADPQALVAYYQRVRPERPLTLPADAATYTSVAPRVSCPWLFIAGTEDKAASPTDSLTTAHAARKGQRREVLVVPCGHLGDMEKLTEK</sequence>
<accession>A0A558BSA0</accession>
<dbReference type="InterPro" id="IPR029058">
    <property type="entry name" value="AB_hydrolase_fold"/>
</dbReference>
<organism evidence="2 3">
    <name type="scientific">Hymenobacter setariae</name>
    <dbReference type="NCBI Taxonomy" id="2594794"/>
    <lineage>
        <taxon>Bacteria</taxon>
        <taxon>Pseudomonadati</taxon>
        <taxon>Bacteroidota</taxon>
        <taxon>Cytophagia</taxon>
        <taxon>Cytophagales</taxon>
        <taxon>Hymenobacteraceae</taxon>
        <taxon>Hymenobacter</taxon>
    </lineage>
</organism>
<protein>
    <submittedName>
        <fullName evidence="2">Alpha/beta hydrolase</fullName>
    </submittedName>
</protein>
<dbReference type="OrthoDB" id="5422338at2"/>
<gene>
    <name evidence="2" type="ORF">FNT36_17100</name>
</gene>
<keyword evidence="2" id="KW-0378">Hydrolase</keyword>
<dbReference type="InterPro" id="IPR000073">
    <property type="entry name" value="AB_hydrolase_1"/>
</dbReference>